<evidence type="ECO:0000313" key="2">
    <source>
        <dbReference type="Proteomes" id="UP000009168"/>
    </source>
</evidence>
<dbReference type="InParanoid" id="I7MMY8"/>
<dbReference type="RefSeq" id="XP_001027781.2">
    <property type="nucleotide sequence ID" value="XM_001027781.2"/>
</dbReference>
<sequence>MRKRSQAYHAQTQEEYQQLMQEDDIAQKRNECIIHQDKMGIVDQIEWLETPDFIENDSKYKLELNTSSDSDESFQTRKKFLIIIEDNQQLNEYFSKESFPHLFSENTNRKFLELVYSSQEEEMWIHFRPLRNSTASASNSQAAASAAGSSISSFSKKREESSQDNIKNSLYCSIIEDSFYPHADYIILFSSEQAKEIQEWKSRCRNIKSSQKICVYSKQKQTLQVESEYDQNECDTSISTLSSPPSSAELGWFNNLKINNNKEEFILLEQPSESYNSYNIIKTLINQA</sequence>
<proteinExistence type="predicted"/>
<dbReference type="EMBL" id="GG662216">
    <property type="protein sequence ID" value="EAS07539.2"/>
    <property type="molecule type" value="Genomic_DNA"/>
</dbReference>
<dbReference type="GeneID" id="7834425"/>
<protein>
    <submittedName>
        <fullName evidence="1">Uncharacterized protein</fullName>
    </submittedName>
</protein>
<keyword evidence="2" id="KW-1185">Reference proteome</keyword>
<dbReference type="Proteomes" id="UP000009168">
    <property type="component" value="Unassembled WGS sequence"/>
</dbReference>
<dbReference type="KEGG" id="tet:TTHERM_00678050"/>
<reference evidence="2" key="1">
    <citation type="journal article" date="2006" name="PLoS Biol.">
        <title>Macronuclear genome sequence of the ciliate Tetrahymena thermophila, a model eukaryote.</title>
        <authorList>
            <person name="Eisen J.A."/>
            <person name="Coyne R.S."/>
            <person name="Wu M."/>
            <person name="Wu D."/>
            <person name="Thiagarajan M."/>
            <person name="Wortman J.R."/>
            <person name="Badger J.H."/>
            <person name="Ren Q."/>
            <person name="Amedeo P."/>
            <person name="Jones K.M."/>
            <person name="Tallon L.J."/>
            <person name="Delcher A.L."/>
            <person name="Salzberg S.L."/>
            <person name="Silva J.C."/>
            <person name="Haas B.J."/>
            <person name="Majoros W.H."/>
            <person name="Farzad M."/>
            <person name="Carlton J.M."/>
            <person name="Smith R.K. Jr."/>
            <person name="Garg J."/>
            <person name="Pearlman R.E."/>
            <person name="Karrer K.M."/>
            <person name="Sun L."/>
            <person name="Manning G."/>
            <person name="Elde N.C."/>
            <person name="Turkewitz A.P."/>
            <person name="Asai D.J."/>
            <person name="Wilkes D.E."/>
            <person name="Wang Y."/>
            <person name="Cai H."/>
            <person name="Collins K."/>
            <person name="Stewart B.A."/>
            <person name="Lee S.R."/>
            <person name="Wilamowska K."/>
            <person name="Weinberg Z."/>
            <person name="Ruzzo W.L."/>
            <person name="Wloga D."/>
            <person name="Gaertig J."/>
            <person name="Frankel J."/>
            <person name="Tsao C.-C."/>
            <person name="Gorovsky M.A."/>
            <person name="Keeling P.J."/>
            <person name="Waller R.F."/>
            <person name="Patron N.J."/>
            <person name="Cherry J.M."/>
            <person name="Stover N.A."/>
            <person name="Krieger C.J."/>
            <person name="del Toro C."/>
            <person name="Ryder H.F."/>
            <person name="Williamson S.C."/>
            <person name="Barbeau R.A."/>
            <person name="Hamilton E.P."/>
            <person name="Orias E."/>
        </authorList>
    </citation>
    <scope>NUCLEOTIDE SEQUENCE [LARGE SCALE GENOMIC DNA]</scope>
    <source>
        <strain evidence="2">SB210</strain>
    </source>
</reference>
<name>I7MMY8_TETTS</name>
<gene>
    <name evidence="1" type="ORF">TTHERM_00678050</name>
</gene>
<dbReference type="AlphaFoldDB" id="I7MMY8"/>
<evidence type="ECO:0000313" key="1">
    <source>
        <dbReference type="EMBL" id="EAS07539.2"/>
    </source>
</evidence>
<accession>I7MMY8</accession>
<organism evidence="1 2">
    <name type="scientific">Tetrahymena thermophila (strain SB210)</name>
    <dbReference type="NCBI Taxonomy" id="312017"/>
    <lineage>
        <taxon>Eukaryota</taxon>
        <taxon>Sar</taxon>
        <taxon>Alveolata</taxon>
        <taxon>Ciliophora</taxon>
        <taxon>Intramacronucleata</taxon>
        <taxon>Oligohymenophorea</taxon>
        <taxon>Hymenostomatida</taxon>
        <taxon>Tetrahymenina</taxon>
        <taxon>Tetrahymenidae</taxon>
        <taxon>Tetrahymena</taxon>
    </lineage>
</organism>